<organism evidence="1 2">
    <name type="scientific">Candidatus Thiomargarita nelsonii</name>
    <dbReference type="NCBI Taxonomy" id="1003181"/>
    <lineage>
        <taxon>Bacteria</taxon>
        <taxon>Pseudomonadati</taxon>
        <taxon>Pseudomonadota</taxon>
        <taxon>Gammaproteobacteria</taxon>
        <taxon>Thiotrichales</taxon>
        <taxon>Thiotrichaceae</taxon>
        <taxon>Thiomargarita</taxon>
    </lineage>
</organism>
<protein>
    <submittedName>
        <fullName evidence="1">Uncharacterized protein</fullName>
    </submittedName>
</protein>
<comment type="caution">
    <text evidence="1">The sequence shown here is derived from an EMBL/GenBank/DDBJ whole genome shotgun (WGS) entry which is preliminary data.</text>
</comment>
<accession>A0A176RXK7</accession>
<reference evidence="1 2" key="1">
    <citation type="submission" date="2016-05" db="EMBL/GenBank/DDBJ databases">
        <title>Single-cell genome of chain-forming Candidatus Thiomargarita nelsonii and comparison to other large sulfur-oxidizing bacteria.</title>
        <authorList>
            <person name="Winkel M."/>
            <person name="Salman V."/>
            <person name="Woyke T."/>
            <person name="Schulz-Vogt H."/>
            <person name="Richter M."/>
            <person name="Flood B."/>
            <person name="Bailey J."/>
            <person name="Amann R."/>
            <person name="Mussmann M."/>
        </authorList>
    </citation>
    <scope>NUCLEOTIDE SEQUENCE [LARGE SCALE GENOMIC DNA]</scope>
    <source>
        <strain evidence="1 2">THI036</strain>
    </source>
</reference>
<proteinExistence type="predicted"/>
<name>A0A176RXK7_9GAMM</name>
<gene>
    <name evidence="1" type="ORF">THIOM_003767</name>
</gene>
<dbReference type="Proteomes" id="UP000076962">
    <property type="component" value="Unassembled WGS sequence"/>
</dbReference>
<dbReference type="EMBL" id="LUTY01002308">
    <property type="protein sequence ID" value="OAD20522.1"/>
    <property type="molecule type" value="Genomic_DNA"/>
</dbReference>
<sequence>MNLAPQRHRISVSEWHKMGKHNIFPPEARMELIKGEIIDMAPIGPSHAGCVINMIEMFA</sequence>
<keyword evidence="2" id="KW-1185">Reference proteome</keyword>
<evidence type="ECO:0000313" key="1">
    <source>
        <dbReference type="EMBL" id="OAD20522.1"/>
    </source>
</evidence>
<evidence type="ECO:0000313" key="2">
    <source>
        <dbReference type="Proteomes" id="UP000076962"/>
    </source>
</evidence>
<feature type="non-terminal residue" evidence="1">
    <location>
        <position position="59"/>
    </location>
</feature>
<dbReference type="AlphaFoldDB" id="A0A176RXK7"/>